<name>A0AA43QXL8_9LECA</name>
<accession>A0AA43QXL8</accession>
<comment type="caution">
    <text evidence="1">The sequence shown here is derived from an EMBL/GenBank/DDBJ whole genome shotgun (WGS) entry which is preliminary data.</text>
</comment>
<sequence>MKPSTSRLSRLLTYSFIFALVFLGITLFDASQYALTPGDSNSHLTKRAKDTSYGKDKLSFNQAVVKGNQWICTLPNDPPATQQTKFTKYDQLEVNGWTENDDHPLPDTLDELKELTSGIAVAGIKRNPKDQLMGETDDFELQDPLKAVGVEDHSNFQSVTMQQNREFSGNEETNADYVEDYEINQGVIIAVVNFSPRSLAAPGQPLPDLRAWSDVVFLTWAKLCSNGGDIKSLKHVFRYHIKSGETSTLDIALEALGVQTADDIKVWPSDQPEILGQTFEANSDEGKALIGTPHGVGVGWLIWQHQGGSQLGRKTFDKVTVFKTTNGQGQAWVNIHYLLKDLE</sequence>
<keyword evidence="2" id="KW-1185">Reference proteome</keyword>
<dbReference type="AlphaFoldDB" id="A0AA43QXL8"/>
<dbReference type="Proteomes" id="UP001161017">
    <property type="component" value="Unassembled WGS sequence"/>
</dbReference>
<reference evidence="1" key="1">
    <citation type="journal article" date="2023" name="Genome Biol. Evol.">
        <title>First Whole Genome Sequence and Flow Cytometry Genome Size Data for the Lichen-Forming Fungus Ramalina farinacea (Ascomycota).</title>
        <authorList>
            <person name="Llewellyn T."/>
            <person name="Mian S."/>
            <person name="Hill R."/>
            <person name="Leitch I.J."/>
            <person name="Gaya E."/>
        </authorList>
    </citation>
    <scope>NUCLEOTIDE SEQUENCE</scope>
    <source>
        <strain evidence="1">LIQ254RAFAR</strain>
    </source>
</reference>
<evidence type="ECO:0000313" key="2">
    <source>
        <dbReference type="Proteomes" id="UP001161017"/>
    </source>
</evidence>
<evidence type="ECO:0000313" key="1">
    <source>
        <dbReference type="EMBL" id="MDI1493459.1"/>
    </source>
</evidence>
<protein>
    <submittedName>
        <fullName evidence="1">Uncharacterized protein</fullName>
    </submittedName>
</protein>
<dbReference type="EMBL" id="JAPUFD010000026">
    <property type="protein sequence ID" value="MDI1493459.1"/>
    <property type="molecule type" value="Genomic_DNA"/>
</dbReference>
<proteinExistence type="predicted"/>
<organism evidence="1 2">
    <name type="scientific">Ramalina farinacea</name>
    <dbReference type="NCBI Taxonomy" id="258253"/>
    <lineage>
        <taxon>Eukaryota</taxon>
        <taxon>Fungi</taxon>
        <taxon>Dikarya</taxon>
        <taxon>Ascomycota</taxon>
        <taxon>Pezizomycotina</taxon>
        <taxon>Lecanoromycetes</taxon>
        <taxon>OSLEUM clade</taxon>
        <taxon>Lecanoromycetidae</taxon>
        <taxon>Lecanorales</taxon>
        <taxon>Lecanorineae</taxon>
        <taxon>Ramalinaceae</taxon>
        <taxon>Ramalina</taxon>
    </lineage>
</organism>
<gene>
    <name evidence="1" type="ORF">OHK93_005249</name>
</gene>